<dbReference type="RefSeq" id="XP_001440171.1">
    <property type="nucleotide sequence ID" value="XM_001440134.2"/>
</dbReference>
<dbReference type="InParanoid" id="A0CPQ7"/>
<dbReference type="Proteomes" id="UP000000600">
    <property type="component" value="Unassembled WGS sequence"/>
</dbReference>
<organism evidence="1 2">
    <name type="scientific">Paramecium tetraurelia</name>
    <dbReference type="NCBI Taxonomy" id="5888"/>
    <lineage>
        <taxon>Eukaryota</taxon>
        <taxon>Sar</taxon>
        <taxon>Alveolata</taxon>
        <taxon>Ciliophora</taxon>
        <taxon>Intramacronucleata</taxon>
        <taxon>Oligohymenophorea</taxon>
        <taxon>Peniculida</taxon>
        <taxon>Parameciidae</taxon>
        <taxon>Paramecium</taxon>
    </lineage>
</organism>
<sequence length="549" mass="66042">MDQNLKKMQDLLINEIINKQYSEDDFQGFAFERFPEKDELYKWNFDDLNQLVQQYQQLQNQKAGNQDQLNPQEQTINKIKIKIQKKMIKLRLTFRNKVDQFLKDQHLNQFLLIQQLRNKHNKRALAKFKYLKGEVLNLICKILLQAQENQIVFSEYEKQYECQKKRQYIEENVKLNFKVTTINTKKLIFTNQVFCIETQPFNWKVERSKEDFQTLEKIMLMYFPEYSGYILQYDQKQDFQLHLENALNIYYSKPKTRCLDYFVLFLNDNKANELHLKSFSHYTQSEKNIRKFQLPQVSTPSGQLKIEFSNKTYQGYKKLQKYQNQFLQNYKKFETKIQESQQIIYQEIEKMKYQLILLIDSNKGLFIQDEFAQKIPLFNLEIFYDQIYQAIQISNESKKYVSNTIESISKKISQTYKVLEQPLNKCSKNEQKLKTIYLNDFVSKKMPFLKDKEINDLLINQGLNSDSFSDYQYETISSIIRDVFPLKIDVNYEVLQKCKDEFAYLLQQVLLEAQISLSELFLDIKFTCQYNFNELTQAIKNKINSKQNI</sequence>
<evidence type="ECO:0000313" key="1">
    <source>
        <dbReference type="EMBL" id="CAK72774.1"/>
    </source>
</evidence>
<protein>
    <recommendedName>
        <fullName evidence="3">PX domain-containing protein</fullName>
    </recommendedName>
</protein>
<dbReference type="EMBL" id="CT868130">
    <property type="protein sequence ID" value="CAK72774.1"/>
    <property type="molecule type" value="Genomic_DNA"/>
</dbReference>
<dbReference type="OMA" id="CKDEFAY"/>
<gene>
    <name evidence="1" type="ORF">GSPATT00009166001</name>
</gene>
<dbReference type="AlphaFoldDB" id="A0CPQ7"/>
<evidence type="ECO:0008006" key="3">
    <source>
        <dbReference type="Google" id="ProtNLM"/>
    </source>
</evidence>
<proteinExistence type="predicted"/>
<accession>A0CPQ7</accession>
<reference evidence="1 2" key="1">
    <citation type="journal article" date="2006" name="Nature">
        <title>Global trends of whole-genome duplications revealed by the ciliate Paramecium tetraurelia.</title>
        <authorList>
            <consortium name="Genoscope"/>
            <person name="Aury J.-M."/>
            <person name="Jaillon O."/>
            <person name="Duret L."/>
            <person name="Noel B."/>
            <person name="Jubin C."/>
            <person name="Porcel B.M."/>
            <person name="Segurens B."/>
            <person name="Daubin V."/>
            <person name="Anthouard V."/>
            <person name="Aiach N."/>
            <person name="Arnaiz O."/>
            <person name="Billaut A."/>
            <person name="Beisson J."/>
            <person name="Blanc I."/>
            <person name="Bouhouche K."/>
            <person name="Camara F."/>
            <person name="Duharcourt S."/>
            <person name="Guigo R."/>
            <person name="Gogendeau D."/>
            <person name="Katinka M."/>
            <person name="Keller A.-M."/>
            <person name="Kissmehl R."/>
            <person name="Klotz C."/>
            <person name="Koll F."/>
            <person name="Le Moue A."/>
            <person name="Lepere C."/>
            <person name="Malinsky S."/>
            <person name="Nowacki M."/>
            <person name="Nowak J.K."/>
            <person name="Plattner H."/>
            <person name="Poulain J."/>
            <person name="Ruiz F."/>
            <person name="Serrano V."/>
            <person name="Zagulski M."/>
            <person name="Dessen P."/>
            <person name="Betermier M."/>
            <person name="Weissenbach J."/>
            <person name="Scarpelli C."/>
            <person name="Schachter V."/>
            <person name="Sperling L."/>
            <person name="Meyer E."/>
            <person name="Cohen J."/>
            <person name="Wincker P."/>
        </authorList>
    </citation>
    <scope>NUCLEOTIDE SEQUENCE [LARGE SCALE GENOMIC DNA]</scope>
    <source>
        <strain evidence="1 2">Stock d4-2</strain>
    </source>
</reference>
<dbReference type="HOGENOM" id="CLU_496512_0_0_1"/>
<dbReference type="GeneID" id="5025956"/>
<keyword evidence="2" id="KW-1185">Reference proteome</keyword>
<evidence type="ECO:0000313" key="2">
    <source>
        <dbReference type="Proteomes" id="UP000000600"/>
    </source>
</evidence>
<dbReference type="KEGG" id="ptm:GSPATT00009166001"/>
<name>A0CPQ7_PARTE</name>
<dbReference type="OrthoDB" id="310097at2759"/>